<dbReference type="PROSITE" id="PS00108">
    <property type="entry name" value="PROTEIN_KINASE_ST"/>
    <property type="match status" value="1"/>
</dbReference>
<feature type="domain" description="Protein kinase" evidence="4">
    <location>
        <begin position="97"/>
        <end position="352"/>
    </location>
</feature>
<reference evidence="5" key="2">
    <citation type="submission" date="2020-11" db="EMBL/GenBank/DDBJ databases">
        <authorList>
            <consortium name="DOE Joint Genome Institute"/>
            <person name="Kuo A."/>
            <person name="Miyauchi S."/>
            <person name="Kiss E."/>
            <person name="Drula E."/>
            <person name="Kohler A."/>
            <person name="Sanchez-Garcia M."/>
            <person name="Andreopoulos B."/>
            <person name="Barry K.W."/>
            <person name="Bonito G."/>
            <person name="Buee M."/>
            <person name="Carver A."/>
            <person name="Chen C."/>
            <person name="Cichocki N."/>
            <person name="Clum A."/>
            <person name="Culley D."/>
            <person name="Crous P.W."/>
            <person name="Fauchery L."/>
            <person name="Girlanda M."/>
            <person name="Hayes R."/>
            <person name="Keri Z."/>
            <person name="Labutti K."/>
            <person name="Lipzen A."/>
            <person name="Lombard V."/>
            <person name="Magnuson J."/>
            <person name="Maillard F."/>
            <person name="Morin E."/>
            <person name="Murat C."/>
            <person name="Nolan M."/>
            <person name="Ohm R."/>
            <person name="Pangilinan J."/>
            <person name="Pereira M."/>
            <person name="Perotto S."/>
            <person name="Peter M."/>
            <person name="Riley R."/>
            <person name="Sitrit Y."/>
            <person name="Stielow B."/>
            <person name="Szollosi G."/>
            <person name="Zifcakova L."/>
            <person name="Stursova M."/>
            <person name="Spatafora J.W."/>
            <person name="Tedersoo L."/>
            <person name="Vaario L.-M."/>
            <person name="Yamada A."/>
            <person name="Yan M."/>
            <person name="Wang P."/>
            <person name="Xu J."/>
            <person name="Bruns T."/>
            <person name="Baldrian P."/>
            <person name="Vilgalys R."/>
            <person name="Henrissat B."/>
            <person name="Grigoriev I.V."/>
            <person name="Hibbett D."/>
            <person name="Nagy L.G."/>
            <person name="Martin F.M."/>
        </authorList>
    </citation>
    <scope>NUCLEOTIDE SEQUENCE</scope>
    <source>
        <strain evidence="5">UH-Tt-Lm1</strain>
    </source>
</reference>
<dbReference type="Pfam" id="PF07714">
    <property type="entry name" value="PK_Tyr_Ser-Thr"/>
    <property type="match status" value="1"/>
</dbReference>
<evidence type="ECO:0000256" key="1">
    <source>
        <dbReference type="ARBA" id="ARBA00022741"/>
    </source>
</evidence>
<feature type="region of interest" description="Disordered" evidence="3">
    <location>
        <begin position="354"/>
        <end position="456"/>
    </location>
</feature>
<comment type="caution">
    <text evidence="5">The sequence shown here is derived from an EMBL/GenBank/DDBJ whole genome shotgun (WGS) entry which is preliminary data.</text>
</comment>
<dbReference type="SUPFAM" id="SSF56112">
    <property type="entry name" value="Protein kinase-like (PK-like)"/>
    <property type="match status" value="1"/>
</dbReference>
<dbReference type="InterPro" id="IPR000719">
    <property type="entry name" value="Prot_kinase_dom"/>
</dbReference>
<dbReference type="OrthoDB" id="2804215at2759"/>
<keyword evidence="2" id="KW-0067">ATP-binding</keyword>
<gene>
    <name evidence="5" type="ORF">BJ322DRAFT_537319</name>
</gene>
<dbReference type="GO" id="GO:0005524">
    <property type="term" value="F:ATP binding"/>
    <property type="evidence" value="ECO:0007669"/>
    <property type="project" value="UniProtKB-KW"/>
</dbReference>
<dbReference type="Gene3D" id="1.10.510.10">
    <property type="entry name" value="Transferase(Phosphotransferase) domain 1"/>
    <property type="match status" value="1"/>
</dbReference>
<sequence>MATPPLDIQRRLGGLSPSDDEYRGHLLGLLNHRDLKPHIHGLQGNDLKEFVELLDNALNHLPTNDDLFRKTFRRLQSTCSNRGILPSSCLIPDGMLSKSERAVAAGGFADVYQGEFDGKMVCVKVLRLYSQDIGGVTMKAFHREAIVWKRLRHPNVVPFLGVPTKTPPFEIICDWMENGRITEYVEKHPEADRTGLLWDVANGLHYLHSCGIIHGDLKGANILIDKDGHARLTDFGLTSIIRGDDSIRSPQDSAIASTTMWAAPEVLQGGASTKEGDVFTFAMVAVETFTGRPPFLTNTQAALCDIISGKRPQRPVTLSHDGLWKVMQRCWDKDSGKRPTTAELLDFFQTSFPEKRGTSEAQEFPIAPSTWTLAGPELLPNDNAKPRARDTQDVVKPGPQDTVAGGSRAAEPEPTTSADTHQAPIRDEPEPRNPAGISEAGKGNALPPTQINPTSFTKKVKKFLKKFSCF</sequence>
<dbReference type="PANTHER" id="PTHR44329">
    <property type="entry name" value="SERINE/THREONINE-PROTEIN KINASE TNNI3K-RELATED"/>
    <property type="match status" value="1"/>
</dbReference>
<reference evidence="5" key="1">
    <citation type="journal article" date="2020" name="Nat. Commun.">
        <title>Large-scale genome sequencing of mycorrhizal fungi provides insights into the early evolution of symbiotic traits.</title>
        <authorList>
            <person name="Miyauchi S."/>
            <person name="Kiss E."/>
            <person name="Kuo A."/>
            <person name="Drula E."/>
            <person name="Kohler A."/>
            <person name="Sanchez-Garcia M."/>
            <person name="Morin E."/>
            <person name="Andreopoulos B."/>
            <person name="Barry K.W."/>
            <person name="Bonito G."/>
            <person name="Buee M."/>
            <person name="Carver A."/>
            <person name="Chen C."/>
            <person name="Cichocki N."/>
            <person name="Clum A."/>
            <person name="Culley D."/>
            <person name="Crous P.W."/>
            <person name="Fauchery L."/>
            <person name="Girlanda M."/>
            <person name="Hayes R.D."/>
            <person name="Keri Z."/>
            <person name="LaButti K."/>
            <person name="Lipzen A."/>
            <person name="Lombard V."/>
            <person name="Magnuson J."/>
            <person name="Maillard F."/>
            <person name="Murat C."/>
            <person name="Nolan M."/>
            <person name="Ohm R.A."/>
            <person name="Pangilinan J."/>
            <person name="Pereira M.F."/>
            <person name="Perotto S."/>
            <person name="Peter M."/>
            <person name="Pfister S."/>
            <person name="Riley R."/>
            <person name="Sitrit Y."/>
            <person name="Stielow J.B."/>
            <person name="Szollosi G."/>
            <person name="Zifcakova L."/>
            <person name="Stursova M."/>
            <person name="Spatafora J.W."/>
            <person name="Tedersoo L."/>
            <person name="Vaario L.M."/>
            <person name="Yamada A."/>
            <person name="Yan M."/>
            <person name="Wang P."/>
            <person name="Xu J."/>
            <person name="Bruns T."/>
            <person name="Baldrian P."/>
            <person name="Vilgalys R."/>
            <person name="Dunand C."/>
            <person name="Henrissat B."/>
            <person name="Grigoriev I.V."/>
            <person name="Hibbett D."/>
            <person name="Nagy L.G."/>
            <person name="Martin F.M."/>
        </authorList>
    </citation>
    <scope>NUCLEOTIDE SEQUENCE</scope>
    <source>
        <strain evidence="5">UH-Tt-Lm1</strain>
    </source>
</reference>
<name>A0A9P6LA46_9AGAM</name>
<dbReference type="EMBL" id="WIUZ02000003">
    <property type="protein sequence ID" value="KAF9789477.1"/>
    <property type="molecule type" value="Genomic_DNA"/>
</dbReference>
<evidence type="ECO:0000256" key="3">
    <source>
        <dbReference type="SAM" id="MobiDB-lite"/>
    </source>
</evidence>
<dbReference type="SMART" id="SM00220">
    <property type="entry name" value="S_TKc"/>
    <property type="match status" value="1"/>
</dbReference>
<evidence type="ECO:0000313" key="5">
    <source>
        <dbReference type="EMBL" id="KAF9789477.1"/>
    </source>
</evidence>
<dbReference type="InterPro" id="IPR051681">
    <property type="entry name" value="Ser/Thr_Kinases-Pseudokinases"/>
</dbReference>
<dbReference type="InterPro" id="IPR011009">
    <property type="entry name" value="Kinase-like_dom_sf"/>
</dbReference>
<evidence type="ECO:0000259" key="4">
    <source>
        <dbReference type="PROSITE" id="PS50011"/>
    </source>
</evidence>
<dbReference type="InterPro" id="IPR008271">
    <property type="entry name" value="Ser/Thr_kinase_AS"/>
</dbReference>
<dbReference type="InterPro" id="IPR001245">
    <property type="entry name" value="Ser-Thr/Tyr_kinase_cat_dom"/>
</dbReference>
<keyword evidence="1" id="KW-0547">Nucleotide-binding</keyword>
<dbReference type="Gene3D" id="3.30.200.20">
    <property type="entry name" value="Phosphorylase Kinase, domain 1"/>
    <property type="match status" value="1"/>
</dbReference>
<keyword evidence="5" id="KW-0808">Transferase</keyword>
<keyword evidence="6" id="KW-1185">Reference proteome</keyword>
<dbReference type="GO" id="GO:0004674">
    <property type="term" value="F:protein serine/threonine kinase activity"/>
    <property type="evidence" value="ECO:0007669"/>
    <property type="project" value="TreeGrafter"/>
</dbReference>
<organism evidence="5 6">
    <name type="scientific">Thelephora terrestris</name>
    <dbReference type="NCBI Taxonomy" id="56493"/>
    <lineage>
        <taxon>Eukaryota</taxon>
        <taxon>Fungi</taxon>
        <taxon>Dikarya</taxon>
        <taxon>Basidiomycota</taxon>
        <taxon>Agaricomycotina</taxon>
        <taxon>Agaricomycetes</taxon>
        <taxon>Thelephorales</taxon>
        <taxon>Thelephoraceae</taxon>
        <taxon>Thelephora</taxon>
    </lineage>
</organism>
<dbReference type="PANTHER" id="PTHR44329:SF298">
    <property type="entry name" value="MIXED LINEAGE KINASE DOMAIN-LIKE PROTEIN"/>
    <property type="match status" value="1"/>
</dbReference>
<protein>
    <submittedName>
        <fullName evidence="5">Kinase-like domain-containing protein</fullName>
    </submittedName>
</protein>
<keyword evidence="5" id="KW-0418">Kinase</keyword>
<feature type="compositionally biased region" description="Basic and acidic residues" evidence="3">
    <location>
        <begin position="384"/>
        <end position="393"/>
    </location>
</feature>
<dbReference type="Proteomes" id="UP000736335">
    <property type="component" value="Unassembled WGS sequence"/>
</dbReference>
<evidence type="ECO:0000256" key="2">
    <source>
        <dbReference type="ARBA" id="ARBA00022840"/>
    </source>
</evidence>
<dbReference type="AlphaFoldDB" id="A0A9P6LA46"/>
<proteinExistence type="predicted"/>
<evidence type="ECO:0000313" key="6">
    <source>
        <dbReference type="Proteomes" id="UP000736335"/>
    </source>
</evidence>
<dbReference type="PROSITE" id="PS50011">
    <property type="entry name" value="PROTEIN_KINASE_DOM"/>
    <property type="match status" value="1"/>
</dbReference>
<accession>A0A9P6LA46</accession>